<dbReference type="InterPro" id="IPR013187">
    <property type="entry name" value="F-box-assoc_dom_typ3"/>
</dbReference>
<dbReference type="InterPro" id="IPR036047">
    <property type="entry name" value="F-box-like_dom_sf"/>
</dbReference>
<evidence type="ECO:0000313" key="4">
    <source>
        <dbReference type="Proteomes" id="UP001231189"/>
    </source>
</evidence>
<gene>
    <name evidence="3" type="ORF">QYE76_004797</name>
</gene>
<proteinExistence type="predicted"/>
<feature type="compositionally biased region" description="Basic residues" evidence="1">
    <location>
        <begin position="15"/>
        <end position="26"/>
    </location>
</feature>
<dbReference type="InterPro" id="IPR017451">
    <property type="entry name" value="F-box-assoc_interact_dom"/>
</dbReference>
<dbReference type="InterPro" id="IPR011043">
    <property type="entry name" value="Gal_Oxase/kelch_b-propeller"/>
</dbReference>
<comment type="caution">
    <text evidence="3">The sequence shown here is derived from an EMBL/GenBank/DDBJ whole genome shotgun (WGS) entry which is preliminary data.</text>
</comment>
<keyword evidence="4" id="KW-1185">Reference proteome</keyword>
<reference evidence="3" key="1">
    <citation type="submission" date="2023-07" db="EMBL/GenBank/DDBJ databases">
        <title>A chromosome-level genome assembly of Lolium multiflorum.</title>
        <authorList>
            <person name="Chen Y."/>
            <person name="Copetti D."/>
            <person name="Kolliker R."/>
            <person name="Studer B."/>
        </authorList>
    </citation>
    <scope>NUCLEOTIDE SEQUENCE</scope>
    <source>
        <strain evidence="3">02402/16</strain>
        <tissue evidence="3">Leaf</tissue>
    </source>
</reference>
<dbReference type="InterPro" id="IPR001810">
    <property type="entry name" value="F-box_dom"/>
</dbReference>
<dbReference type="AlphaFoldDB" id="A0AAD8W0K3"/>
<dbReference type="PANTHER" id="PTHR31111:SF136">
    <property type="entry name" value="F-BOX ASSOCIATED DOMAIN-CONTAINING PROTEIN"/>
    <property type="match status" value="1"/>
</dbReference>
<dbReference type="Pfam" id="PF08268">
    <property type="entry name" value="FBA_3"/>
    <property type="match status" value="1"/>
</dbReference>
<dbReference type="Proteomes" id="UP001231189">
    <property type="component" value="Unassembled WGS sequence"/>
</dbReference>
<evidence type="ECO:0000313" key="3">
    <source>
        <dbReference type="EMBL" id="KAK1630482.1"/>
    </source>
</evidence>
<organism evidence="3 4">
    <name type="scientific">Lolium multiflorum</name>
    <name type="common">Italian ryegrass</name>
    <name type="synonym">Lolium perenne subsp. multiflorum</name>
    <dbReference type="NCBI Taxonomy" id="4521"/>
    <lineage>
        <taxon>Eukaryota</taxon>
        <taxon>Viridiplantae</taxon>
        <taxon>Streptophyta</taxon>
        <taxon>Embryophyta</taxon>
        <taxon>Tracheophyta</taxon>
        <taxon>Spermatophyta</taxon>
        <taxon>Magnoliopsida</taxon>
        <taxon>Liliopsida</taxon>
        <taxon>Poales</taxon>
        <taxon>Poaceae</taxon>
        <taxon>BOP clade</taxon>
        <taxon>Pooideae</taxon>
        <taxon>Poodae</taxon>
        <taxon>Poeae</taxon>
        <taxon>Poeae Chloroplast Group 2 (Poeae type)</taxon>
        <taxon>Loliodinae</taxon>
        <taxon>Loliinae</taxon>
        <taxon>Lolium</taxon>
    </lineage>
</organism>
<protein>
    <recommendedName>
        <fullName evidence="2">F-box domain-containing protein</fullName>
    </recommendedName>
</protein>
<evidence type="ECO:0000259" key="2">
    <source>
        <dbReference type="SMART" id="SM00256"/>
    </source>
</evidence>
<dbReference type="NCBIfam" id="TIGR01640">
    <property type="entry name" value="F_box_assoc_1"/>
    <property type="match status" value="1"/>
</dbReference>
<dbReference type="SUPFAM" id="SSF81383">
    <property type="entry name" value="F-box domain"/>
    <property type="match status" value="1"/>
</dbReference>
<dbReference type="Pfam" id="PF00646">
    <property type="entry name" value="F-box"/>
    <property type="match status" value="1"/>
</dbReference>
<sequence length="386" mass="43212">MSSLSEALVGGKNKVSSKKMGGKKKARATEEDGRQLCSDALTEVFHRLPARTLASCRTVCKSWMTLLSDLHFVHEHLKRGQQKLLLFTNDRANDRSLATVLADANGHMYQLSRPAASRTLFVHNSCNGLLCLGDSRGAVELLNPTTGESLALPTPDYTAGSSQFSSCNWHSLGFCPSTKEHKVAHFYPGDLGSVKACCEVFTIGGRAWRQVGSIDGTPIDRGMHVNGTVYYLTMFRYVASSRINCLDLEREKFDVMRLPLRKTYGGHCSLSELEGRLCLLVVDGTLDGLPRTMDILMLDNDDKQSWTHRYHISLPLLMQSCYFTPKNALFHDGKIWVQLFAKSLYCYDPNSNSEELEIACPESEFPFSTHTFVESIVPLHQHYFIK</sequence>
<feature type="domain" description="F-box" evidence="2">
    <location>
        <begin position="36"/>
        <end position="76"/>
    </location>
</feature>
<dbReference type="SUPFAM" id="SSF50965">
    <property type="entry name" value="Galactose oxidase, central domain"/>
    <property type="match status" value="1"/>
</dbReference>
<dbReference type="SMART" id="SM00256">
    <property type="entry name" value="FBOX"/>
    <property type="match status" value="1"/>
</dbReference>
<accession>A0AAD8W0K3</accession>
<feature type="region of interest" description="Disordered" evidence="1">
    <location>
        <begin position="1"/>
        <end position="29"/>
    </location>
</feature>
<dbReference type="Gene3D" id="1.20.1280.50">
    <property type="match status" value="1"/>
</dbReference>
<dbReference type="EMBL" id="JAUUTY010000005">
    <property type="protein sequence ID" value="KAK1630482.1"/>
    <property type="molecule type" value="Genomic_DNA"/>
</dbReference>
<evidence type="ECO:0000256" key="1">
    <source>
        <dbReference type="SAM" id="MobiDB-lite"/>
    </source>
</evidence>
<name>A0AAD8W0K3_LOLMU</name>
<dbReference type="PANTHER" id="PTHR31111">
    <property type="entry name" value="BNAA05G37150D PROTEIN-RELATED"/>
    <property type="match status" value="1"/>
</dbReference>